<proteinExistence type="predicted"/>
<feature type="compositionally biased region" description="Acidic residues" evidence="1">
    <location>
        <begin position="76"/>
        <end position="95"/>
    </location>
</feature>
<dbReference type="AlphaFoldDB" id="A0A067M6K5"/>
<evidence type="ECO:0000313" key="3">
    <source>
        <dbReference type="Proteomes" id="UP000027195"/>
    </source>
</evidence>
<dbReference type="EMBL" id="KL198112">
    <property type="protein sequence ID" value="KDQ07226.1"/>
    <property type="molecule type" value="Genomic_DNA"/>
</dbReference>
<keyword evidence="3" id="KW-1185">Reference proteome</keyword>
<sequence>MRQKRPLARGIPIVKKIQIAWTSSALGRKGAALRKKFKLGSGTNREASPTPPPQEEISPDMGQDQRSDSGEHGNPDEDDSDEDASGEDDSDEEDEEYKKPRGPSRVSDPVAPPIPGAEGYAG</sequence>
<feature type="region of interest" description="Disordered" evidence="1">
    <location>
        <begin position="36"/>
        <end position="122"/>
    </location>
</feature>
<gene>
    <name evidence="2" type="ORF">BOTBODRAFT_649614</name>
</gene>
<reference evidence="3" key="1">
    <citation type="journal article" date="2014" name="Proc. Natl. Acad. Sci. U.S.A.">
        <title>Extensive sampling of basidiomycete genomes demonstrates inadequacy of the white-rot/brown-rot paradigm for wood decay fungi.</title>
        <authorList>
            <person name="Riley R."/>
            <person name="Salamov A.A."/>
            <person name="Brown D.W."/>
            <person name="Nagy L.G."/>
            <person name="Floudas D."/>
            <person name="Held B.W."/>
            <person name="Levasseur A."/>
            <person name="Lombard V."/>
            <person name="Morin E."/>
            <person name="Otillar R."/>
            <person name="Lindquist E.A."/>
            <person name="Sun H."/>
            <person name="LaButti K.M."/>
            <person name="Schmutz J."/>
            <person name="Jabbour D."/>
            <person name="Luo H."/>
            <person name="Baker S.E."/>
            <person name="Pisabarro A.G."/>
            <person name="Walton J.D."/>
            <person name="Blanchette R.A."/>
            <person name="Henrissat B."/>
            <person name="Martin F."/>
            <person name="Cullen D."/>
            <person name="Hibbett D.S."/>
            <person name="Grigoriev I.V."/>
        </authorList>
    </citation>
    <scope>NUCLEOTIDE SEQUENCE [LARGE SCALE GENOMIC DNA]</scope>
    <source>
        <strain evidence="3">FD-172 SS1</strain>
    </source>
</reference>
<evidence type="ECO:0000256" key="1">
    <source>
        <dbReference type="SAM" id="MobiDB-lite"/>
    </source>
</evidence>
<feature type="compositionally biased region" description="Basic and acidic residues" evidence="1">
    <location>
        <begin position="63"/>
        <end position="75"/>
    </location>
</feature>
<dbReference type="InParanoid" id="A0A067M6K5"/>
<name>A0A067M6K5_BOTB1</name>
<dbReference type="HOGENOM" id="CLU_2026341_0_0_1"/>
<dbReference type="Proteomes" id="UP000027195">
    <property type="component" value="Unassembled WGS sequence"/>
</dbReference>
<evidence type="ECO:0000313" key="2">
    <source>
        <dbReference type="EMBL" id="KDQ07226.1"/>
    </source>
</evidence>
<organism evidence="2 3">
    <name type="scientific">Botryobasidium botryosum (strain FD-172 SS1)</name>
    <dbReference type="NCBI Taxonomy" id="930990"/>
    <lineage>
        <taxon>Eukaryota</taxon>
        <taxon>Fungi</taxon>
        <taxon>Dikarya</taxon>
        <taxon>Basidiomycota</taxon>
        <taxon>Agaricomycotina</taxon>
        <taxon>Agaricomycetes</taxon>
        <taxon>Cantharellales</taxon>
        <taxon>Botryobasidiaceae</taxon>
        <taxon>Botryobasidium</taxon>
    </lineage>
</organism>
<protein>
    <submittedName>
        <fullName evidence="2">Uncharacterized protein</fullName>
    </submittedName>
</protein>
<accession>A0A067M6K5</accession>